<sequence>MYEYARKLMWNILVPSEDVLALADKKVKGVGFGTDTPKRYIWSFGCILVHMLTGRQLTYRAEKVNDSLSSRDDSGIIQSNFVHRVREMGLPVLPSGIGGEESKDLVKIIKKCFVKDTLVRLSASQLLESSFFGGRSSTSSPDSDTADGNIADPYNETAFRDFASL</sequence>
<evidence type="ECO:0000313" key="3">
    <source>
        <dbReference type="EMBL" id="GAU87277.1"/>
    </source>
</evidence>
<feature type="compositionally biased region" description="Low complexity" evidence="1">
    <location>
        <begin position="131"/>
        <end position="143"/>
    </location>
</feature>
<evidence type="ECO:0000259" key="2">
    <source>
        <dbReference type="PROSITE" id="PS50011"/>
    </source>
</evidence>
<dbReference type="EMBL" id="BDGG01000001">
    <property type="protein sequence ID" value="GAU87277.1"/>
    <property type="molecule type" value="Genomic_DNA"/>
</dbReference>
<feature type="domain" description="Protein kinase" evidence="2">
    <location>
        <begin position="1"/>
        <end position="132"/>
    </location>
</feature>
<feature type="region of interest" description="Disordered" evidence="1">
    <location>
        <begin position="131"/>
        <end position="153"/>
    </location>
</feature>
<dbReference type="PROSITE" id="PS50011">
    <property type="entry name" value="PROTEIN_KINASE_DOM"/>
    <property type="match status" value="1"/>
</dbReference>
<dbReference type="InterPro" id="IPR000719">
    <property type="entry name" value="Prot_kinase_dom"/>
</dbReference>
<dbReference type="Pfam" id="PF00069">
    <property type="entry name" value="Pkinase"/>
    <property type="match status" value="1"/>
</dbReference>
<dbReference type="InterPro" id="IPR011009">
    <property type="entry name" value="Kinase-like_dom_sf"/>
</dbReference>
<dbReference type="GO" id="GO:0004672">
    <property type="term" value="F:protein kinase activity"/>
    <property type="evidence" value="ECO:0007669"/>
    <property type="project" value="InterPro"/>
</dbReference>
<dbReference type="Gene3D" id="1.10.510.10">
    <property type="entry name" value="Transferase(Phosphotransferase) domain 1"/>
    <property type="match status" value="1"/>
</dbReference>
<evidence type="ECO:0000313" key="4">
    <source>
        <dbReference type="Proteomes" id="UP000186922"/>
    </source>
</evidence>
<dbReference type="SUPFAM" id="SSF56112">
    <property type="entry name" value="Protein kinase-like (PK-like)"/>
    <property type="match status" value="1"/>
</dbReference>
<dbReference type="OrthoDB" id="4062651at2759"/>
<gene>
    <name evidence="3" type="primary">RvY_00156-1</name>
    <name evidence="3" type="synonym">RvY_00156.1</name>
    <name evidence="3" type="ORF">RvY_00156</name>
</gene>
<keyword evidence="4" id="KW-1185">Reference proteome</keyword>
<dbReference type="GO" id="GO:0005524">
    <property type="term" value="F:ATP binding"/>
    <property type="evidence" value="ECO:0007669"/>
    <property type="project" value="InterPro"/>
</dbReference>
<name>A0A1D1UJ67_RAMVA</name>
<proteinExistence type="predicted"/>
<evidence type="ECO:0000256" key="1">
    <source>
        <dbReference type="SAM" id="MobiDB-lite"/>
    </source>
</evidence>
<accession>A0A1D1UJ67</accession>
<reference evidence="3 4" key="1">
    <citation type="journal article" date="2016" name="Nat. Commun.">
        <title>Extremotolerant tardigrade genome and improved radiotolerance of human cultured cells by tardigrade-unique protein.</title>
        <authorList>
            <person name="Hashimoto T."/>
            <person name="Horikawa D.D."/>
            <person name="Saito Y."/>
            <person name="Kuwahara H."/>
            <person name="Kozuka-Hata H."/>
            <person name="Shin-I T."/>
            <person name="Minakuchi Y."/>
            <person name="Ohishi K."/>
            <person name="Motoyama A."/>
            <person name="Aizu T."/>
            <person name="Enomoto A."/>
            <person name="Kondo K."/>
            <person name="Tanaka S."/>
            <person name="Hara Y."/>
            <person name="Koshikawa S."/>
            <person name="Sagara H."/>
            <person name="Miura T."/>
            <person name="Yokobori S."/>
            <person name="Miyagawa K."/>
            <person name="Suzuki Y."/>
            <person name="Kubo T."/>
            <person name="Oyama M."/>
            <person name="Kohara Y."/>
            <person name="Fujiyama A."/>
            <person name="Arakawa K."/>
            <person name="Katayama T."/>
            <person name="Toyoda A."/>
            <person name="Kunieda T."/>
        </authorList>
    </citation>
    <scope>NUCLEOTIDE SEQUENCE [LARGE SCALE GENOMIC DNA]</scope>
    <source>
        <strain evidence="3 4">YOKOZUNA-1</strain>
    </source>
</reference>
<protein>
    <recommendedName>
        <fullName evidence="2">Protein kinase domain-containing protein</fullName>
    </recommendedName>
</protein>
<dbReference type="AlphaFoldDB" id="A0A1D1UJ67"/>
<dbReference type="Proteomes" id="UP000186922">
    <property type="component" value="Unassembled WGS sequence"/>
</dbReference>
<comment type="caution">
    <text evidence="3">The sequence shown here is derived from an EMBL/GenBank/DDBJ whole genome shotgun (WGS) entry which is preliminary data.</text>
</comment>
<organism evidence="3 4">
    <name type="scientific">Ramazzottius varieornatus</name>
    <name type="common">Water bear</name>
    <name type="synonym">Tardigrade</name>
    <dbReference type="NCBI Taxonomy" id="947166"/>
    <lineage>
        <taxon>Eukaryota</taxon>
        <taxon>Metazoa</taxon>
        <taxon>Ecdysozoa</taxon>
        <taxon>Tardigrada</taxon>
        <taxon>Eutardigrada</taxon>
        <taxon>Parachela</taxon>
        <taxon>Hypsibioidea</taxon>
        <taxon>Ramazzottiidae</taxon>
        <taxon>Ramazzottius</taxon>
    </lineage>
</organism>